<dbReference type="InterPro" id="IPR011990">
    <property type="entry name" value="TPR-like_helical_dom_sf"/>
</dbReference>
<keyword evidence="2" id="KW-1133">Transmembrane helix</keyword>
<dbReference type="SUPFAM" id="SSF48452">
    <property type="entry name" value="TPR-like"/>
    <property type="match status" value="1"/>
</dbReference>
<keyword evidence="2" id="KW-0472">Membrane</keyword>
<organism evidence="3 4">
    <name type="scientific">Chthoniobacter flavus Ellin428</name>
    <dbReference type="NCBI Taxonomy" id="497964"/>
    <lineage>
        <taxon>Bacteria</taxon>
        <taxon>Pseudomonadati</taxon>
        <taxon>Verrucomicrobiota</taxon>
        <taxon>Spartobacteria</taxon>
        <taxon>Chthoniobacterales</taxon>
        <taxon>Chthoniobacteraceae</taxon>
        <taxon>Chthoniobacter</taxon>
    </lineage>
</organism>
<sequence length="1179" mass="131261" precursor="true">MTNDAHSHFAATRRLDLPRARRVFTGFGCSVVALACVALTAQTWATGDFYEQPLQTLSDYLKLDQLPAKTTEQVIDETSKAQPEVPEVNHATELLALTKKPGPEALAAVDKMILSARAHGSNDLLSLLHDVRDVFAGAADAAETQQYLEWRLEQADRFGINLQAGKPATKDADTERAEPPPLNPELVADLERHLAKASPALKPHWLYLRGAVEYRAHNIAQSQVFFQKVVKDFPKSPRAEFAQYMAVRCQLWKSRSQNYDLDATDVVPAERAKLKKLLDEYFAKFPRGRLFGDAMGWAGAFAYDGGDYGEAVRCYAMQLNLPDHPELVDPAAKMIERCLSHLASKPNDKAFAEVAKHPQAAQALVYLVVNTAESDNYNGKIDPVEEVRGWRKKVLPRLAAAISAQAASYQDAEWKPRYLAMLAYAASGAGQQDQAMKLLQSVGAAVGKSDDLLMARGVIQHRAKQPGEAVKTLETLIIQFPKSPLVKGARLRLALALTDDHRAGEAVIALHSLLPADKDPTPRPDADKKPETDKDQPEPDFEDSDSRHYQITYGIDVDQVNALIDTLLNFAPVEELAAAAQQPNLDPVRRLELTEPVAQRLLAREQFDEAKKYLTPAQFGLVAANLEKLTVAARDAKDPAAHAAACTKLGDAWAEARGKLLTYPLDTDERRKKIYIDFATDANGRRVDAAPFIGAAGNYKLDLENRDELRHAFNWWLEASDAQAGAQNAPVLWKAMKAMPLIADVSPYTYERAVARKWGDTSRKLYDRLRTECPDSVEAKRYAVWWDFVTIKNEGTTDELSHPTRGQAGVVTAGSDALLGQIDAADDSNAPEALTAQIASLESEAGAADVTKVRAKAEALRTQVRRAYSRLYDARWVNLVDDLALFLSERDPGAEVRKRYATLRFRFTNQSAIGGGGFDDDRGNNDPDKTLQNDINAALADPATKPVADYFEFLNLAVIANHFTFVKLNEKDKNQQGLEKEEDTYRSRDYPQLEKATQAFLEKYPKSKKREAALLLHARATYHASEEVALDKMVTWPRAARWEGGSEPTYTQQEPFDAKRVLATFDAYDQAFPHGRYAADIRSYRAAVEFRLDHWKPALELTLAQLDGHDNPALNHQAADRLGDIFDQLADEKSRMDVLAVIKENKRAREFLLKYLTENSSQHALLYLKSWVRQQLAGK</sequence>
<proteinExistence type="predicted"/>
<evidence type="ECO:0000256" key="1">
    <source>
        <dbReference type="SAM" id="MobiDB-lite"/>
    </source>
</evidence>
<evidence type="ECO:0008006" key="5">
    <source>
        <dbReference type="Google" id="ProtNLM"/>
    </source>
</evidence>
<dbReference type="EMBL" id="ABVL01000003">
    <property type="protein sequence ID" value="EDY20903.1"/>
    <property type="molecule type" value="Genomic_DNA"/>
</dbReference>
<keyword evidence="2" id="KW-0812">Transmembrane</keyword>
<keyword evidence="4" id="KW-1185">Reference proteome</keyword>
<dbReference type="Proteomes" id="UP000005824">
    <property type="component" value="Unassembled WGS sequence"/>
</dbReference>
<dbReference type="eggNOG" id="ENOG5033SF3">
    <property type="taxonomic scope" value="Bacteria"/>
</dbReference>
<protein>
    <recommendedName>
        <fullName evidence="5">Tetratricopeptide domain protein</fullName>
    </recommendedName>
</protein>
<comment type="caution">
    <text evidence="3">The sequence shown here is derived from an EMBL/GenBank/DDBJ whole genome shotgun (WGS) entry which is preliminary data.</text>
</comment>
<evidence type="ECO:0000313" key="4">
    <source>
        <dbReference type="Proteomes" id="UP000005824"/>
    </source>
</evidence>
<evidence type="ECO:0000256" key="2">
    <source>
        <dbReference type="SAM" id="Phobius"/>
    </source>
</evidence>
<accession>B4CXA5</accession>
<reference evidence="3 4" key="1">
    <citation type="journal article" date="2011" name="J. Bacteriol.">
        <title>Genome sequence of Chthoniobacter flavus Ellin428, an aerobic heterotrophic soil bacterium.</title>
        <authorList>
            <person name="Kant R."/>
            <person name="van Passel M.W."/>
            <person name="Palva A."/>
            <person name="Lucas S."/>
            <person name="Lapidus A."/>
            <person name="Glavina Del Rio T."/>
            <person name="Dalin E."/>
            <person name="Tice H."/>
            <person name="Bruce D."/>
            <person name="Goodwin L."/>
            <person name="Pitluck S."/>
            <person name="Larimer F.W."/>
            <person name="Land M.L."/>
            <person name="Hauser L."/>
            <person name="Sangwan P."/>
            <person name="de Vos W.M."/>
            <person name="Janssen P.H."/>
            <person name="Smidt H."/>
        </authorList>
    </citation>
    <scope>NUCLEOTIDE SEQUENCE [LARGE SCALE GENOMIC DNA]</scope>
    <source>
        <strain evidence="3 4">Ellin428</strain>
    </source>
</reference>
<dbReference type="Gene3D" id="1.25.40.10">
    <property type="entry name" value="Tetratricopeptide repeat domain"/>
    <property type="match status" value="2"/>
</dbReference>
<dbReference type="InParanoid" id="B4CXA5"/>
<gene>
    <name evidence="3" type="ORF">CfE428DRAFT_1196</name>
</gene>
<feature type="region of interest" description="Disordered" evidence="1">
    <location>
        <begin position="513"/>
        <end position="546"/>
    </location>
</feature>
<dbReference type="RefSeq" id="WP_006978522.1">
    <property type="nucleotide sequence ID" value="NZ_ABVL01000003.1"/>
</dbReference>
<name>B4CXA5_9BACT</name>
<feature type="transmembrane region" description="Helical" evidence="2">
    <location>
        <begin position="23"/>
        <end position="45"/>
    </location>
</feature>
<dbReference type="AlphaFoldDB" id="B4CXA5"/>
<feature type="compositionally biased region" description="Basic and acidic residues" evidence="1">
    <location>
        <begin position="516"/>
        <end position="537"/>
    </location>
</feature>
<evidence type="ECO:0000313" key="3">
    <source>
        <dbReference type="EMBL" id="EDY20903.1"/>
    </source>
</evidence>